<gene>
    <name evidence="3" type="ORF">K9B37_14810</name>
</gene>
<dbReference type="EMBL" id="JAIRBM010000010">
    <property type="protein sequence ID" value="MBZ6077548.1"/>
    <property type="molecule type" value="Genomic_DNA"/>
</dbReference>
<keyword evidence="1" id="KW-0175">Coiled coil</keyword>
<sequence length="146" mass="15471">MADSKNLSGLDGVQSVSALGLRWAALRGMLASPLITSEDQSSLREELLRELRTIEQDFATLQSRNLMEVSAKIDVAKTALRESMGTGHSWVAALLESVQGDLQAAGPRTAAPPSRPVSNLPRSYPQRSEATETSSSSAEAESSSAA</sequence>
<evidence type="ECO:0000313" key="3">
    <source>
        <dbReference type="EMBL" id="MBZ6077548.1"/>
    </source>
</evidence>
<keyword evidence="4" id="KW-1185">Reference proteome</keyword>
<dbReference type="Proteomes" id="UP000704176">
    <property type="component" value="Unassembled WGS sequence"/>
</dbReference>
<evidence type="ECO:0000256" key="1">
    <source>
        <dbReference type="SAM" id="Coils"/>
    </source>
</evidence>
<reference evidence="3 4" key="1">
    <citation type="submission" date="2021-09" db="EMBL/GenBank/DDBJ databases">
        <title>The complete genome sequence of a new microorganism.</title>
        <authorList>
            <person name="Zi Z."/>
        </authorList>
    </citation>
    <scope>NUCLEOTIDE SEQUENCE [LARGE SCALE GENOMIC DNA]</scope>
    <source>
        <strain evidence="3 4">WGZ8</strain>
    </source>
</reference>
<comment type="caution">
    <text evidence="3">The sequence shown here is derived from an EMBL/GenBank/DDBJ whole genome shotgun (WGS) entry which is preliminary data.</text>
</comment>
<feature type="coiled-coil region" evidence="1">
    <location>
        <begin position="37"/>
        <end position="64"/>
    </location>
</feature>
<proteinExistence type="predicted"/>
<evidence type="ECO:0000256" key="2">
    <source>
        <dbReference type="SAM" id="MobiDB-lite"/>
    </source>
</evidence>
<organism evidence="3 4">
    <name type="scientific">Microvirga puerhi</name>
    <dbReference type="NCBI Taxonomy" id="2876078"/>
    <lineage>
        <taxon>Bacteria</taxon>
        <taxon>Pseudomonadati</taxon>
        <taxon>Pseudomonadota</taxon>
        <taxon>Alphaproteobacteria</taxon>
        <taxon>Hyphomicrobiales</taxon>
        <taxon>Methylobacteriaceae</taxon>
        <taxon>Microvirga</taxon>
    </lineage>
</organism>
<name>A0ABS7VPQ7_9HYPH</name>
<feature type="region of interest" description="Disordered" evidence="2">
    <location>
        <begin position="103"/>
        <end position="146"/>
    </location>
</feature>
<evidence type="ECO:0000313" key="4">
    <source>
        <dbReference type="Proteomes" id="UP000704176"/>
    </source>
</evidence>
<feature type="compositionally biased region" description="Low complexity" evidence="2">
    <location>
        <begin position="131"/>
        <end position="146"/>
    </location>
</feature>
<dbReference type="RefSeq" id="WP_224314047.1">
    <property type="nucleotide sequence ID" value="NZ_JAIRBM010000010.1"/>
</dbReference>
<accession>A0ABS7VPQ7</accession>
<protein>
    <submittedName>
        <fullName evidence="3">Uncharacterized protein</fullName>
    </submittedName>
</protein>